<proteinExistence type="predicted"/>
<evidence type="ECO:0000256" key="1">
    <source>
        <dbReference type="SAM" id="SignalP"/>
    </source>
</evidence>
<evidence type="ECO:0000313" key="4">
    <source>
        <dbReference type="Proteomes" id="UP000261223"/>
    </source>
</evidence>
<dbReference type="PROSITE" id="PS51257">
    <property type="entry name" value="PROKAR_LIPOPROTEIN"/>
    <property type="match status" value="1"/>
</dbReference>
<organism evidence="2 4">
    <name type="scientific">Bacteroides stercoris</name>
    <dbReference type="NCBI Taxonomy" id="46506"/>
    <lineage>
        <taxon>Bacteria</taxon>
        <taxon>Pseudomonadati</taxon>
        <taxon>Bacteroidota</taxon>
        <taxon>Bacteroidia</taxon>
        <taxon>Bacteroidales</taxon>
        <taxon>Bacteroidaceae</taxon>
        <taxon>Bacteroides</taxon>
    </lineage>
</organism>
<protein>
    <submittedName>
        <fullName evidence="2">Fimbrillin family protein</fullName>
    </submittedName>
</protein>
<evidence type="ECO:0000313" key="3">
    <source>
        <dbReference type="EMBL" id="RGR29118.1"/>
    </source>
</evidence>
<accession>A0A3E4UPP7</accession>
<feature type="chain" id="PRO_5036081044" evidence="1">
    <location>
        <begin position="21"/>
        <end position="409"/>
    </location>
</feature>
<dbReference type="InterPro" id="IPR025049">
    <property type="entry name" value="Mfa-like_1"/>
</dbReference>
<sequence length="409" mass="45239">MQTRSIFMALSAMALVTACTNDETIEMNQGDGITFNTVAGKATRTGSEATTTNSIKDFHVYAFTQGLEYMNHDVTKTGNTWTYGDTKFWPESTVDFYSYSPMDMRRGTVNITAEGEKKIEKYLVAGDEDFLYALNLGEKKADHEAKKPVNINFRHALSQIVFKIKNTNPNLTVFVDGIRVEGVENTGDFTWPTKGTAEYWDGSEADTETDNSWGTWNIVYNPKEAERISYNADITPIMGEGLVGSKEAPVQDLTVKTDNSYKGLLLLPQTLNPWITNTGDVDADGDPIYKITGTARVLVKCRLVDTETNVQLWPKPEEGAVTKFVGVSLVGETVAETDQPAAQVWKQGKRYVYTLIFGEGGGFNPENPDPENPDPEPVLVPITFDVTVDNFVEYPQDLDASVPDSKPGK</sequence>
<dbReference type="InterPro" id="IPR042278">
    <property type="entry name" value="Mfa-like_1_N"/>
</dbReference>
<dbReference type="AlphaFoldDB" id="A0A3E4UPP7"/>
<dbReference type="Gene3D" id="2.60.40.2620">
    <property type="entry name" value="Fimbrillin-like"/>
    <property type="match status" value="1"/>
</dbReference>
<comment type="caution">
    <text evidence="2">The sequence shown here is derived from an EMBL/GenBank/DDBJ whole genome shotgun (WGS) entry which is preliminary data.</text>
</comment>
<gene>
    <name evidence="3" type="ORF">DWY58_03570</name>
    <name evidence="2" type="ORF">DXC34_07345</name>
</gene>
<keyword evidence="1" id="KW-0732">Signal</keyword>
<reference evidence="4 5" key="1">
    <citation type="submission" date="2018-08" db="EMBL/GenBank/DDBJ databases">
        <title>A genome reference for cultivated species of the human gut microbiota.</title>
        <authorList>
            <person name="Zou Y."/>
            <person name="Xue W."/>
            <person name="Luo G."/>
        </authorList>
    </citation>
    <scope>NUCLEOTIDE SEQUENCE [LARGE SCALE GENOMIC DNA]</scope>
    <source>
        <strain evidence="3 5">AF25-6</strain>
        <strain evidence="2 4">TF03-6</strain>
    </source>
</reference>
<name>A0A3E4UPP7_BACSE</name>
<dbReference type="Proteomes" id="UP000284161">
    <property type="component" value="Unassembled WGS sequence"/>
</dbReference>
<dbReference type="EMBL" id="QRUB01000002">
    <property type="protein sequence ID" value="RGR29118.1"/>
    <property type="molecule type" value="Genomic_DNA"/>
</dbReference>
<dbReference type="Pfam" id="PF13149">
    <property type="entry name" value="Mfa_like_1"/>
    <property type="match status" value="1"/>
</dbReference>
<dbReference type="Proteomes" id="UP000261223">
    <property type="component" value="Unassembled WGS sequence"/>
</dbReference>
<feature type="signal peptide" evidence="1">
    <location>
        <begin position="1"/>
        <end position="20"/>
    </location>
</feature>
<evidence type="ECO:0000313" key="5">
    <source>
        <dbReference type="Proteomes" id="UP000284161"/>
    </source>
</evidence>
<dbReference type="CDD" id="cd13120">
    <property type="entry name" value="BF2867_like_N"/>
    <property type="match status" value="1"/>
</dbReference>
<dbReference type="EMBL" id="QSSV01000008">
    <property type="protein sequence ID" value="RGM13615.1"/>
    <property type="molecule type" value="Genomic_DNA"/>
</dbReference>
<evidence type="ECO:0000313" key="2">
    <source>
        <dbReference type="EMBL" id="RGM13615.1"/>
    </source>
</evidence>